<reference evidence="1" key="1">
    <citation type="submission" date="2021-01" db="EMBL/GenBank/DDBJ databases">
        <authorList>
            <person name="Sun Q."/>
        </authorList>
    </citation>
    <scope>NUCLEOTIDE SEQUENCE</scope>
    <source>
        <strain evidence="1">YIM B02566</strain>
    </source>
</reference>
<comment type="caution">
    <text evidence="1">The sequence shown here is derived from an EMBL/GenBank/DDBJ whole genome shotgun (WGS) entry which is preliminary data.</text>
</comment>
<proteinExistence type="predicted"/>
<organism evidence="1 2">
    <name type="scientific">Taklimakanibacter albus</name>
    <dbReference type="NCBI Taxonomy" id="2800327"/>
    <lineage>
        <taxon>Bacteria</taxon>
        <taxon>Pseudomonadati</taxon>
        <taxon>Pseudomonadota</taxon>
        <taxon>Alphaproteobacteria</taxon>
        <taxon>Hyphomicrobiales</taxon>
        <taxon>Aestuariivirgaceae</taxon>
        <taxon>Taklimakanibacter</taxon>
    </lineage>
</organism>
<evidence type="ECO:0000313" key="1">
    <source>
        <dbReference type="EMBL" id="MBK1870610.1"/>
    </source>
</evidence>
<evidence type="ECO:0000313" key="2">
    <source>
        <dbReference type="Proteomes" id="UP000616151"/>
    </source>
</evidence>
<gene>
    <name evidence="1" type="ORF">JHL16_29870</name>
</gene>
<protein>
    <submittedName>
        <fullName evidence="1">Sugar ABC transporter substrate-binding protein</fullName>
    </submittedName>
</protein>
<name>A0ACC5RDR1_9HYPH</name>
<accession>A0ACC5RDR1</accession>
<sequence>MRINRRLVSAALGLTAGFGLMLGGGASAEDAFNWKQAEGQTLRVLLDSHPWQESIEKRIPEFEALTGIKVEVSALAEATFWDRLTLGLSSGEPPFDVFMLSPNQTGFTGYQNGWIEPLDDYIADKKKTNPDYDFDDVYKYTVNGFRLPTADGKAYGIPISLETYMLFYRTDLFAEQKIDVPALKTVDDWLAALAKIDAAYKDKGIAAVAIRGQDPTMPDELLAAVADYWGERPFMAQRMFYFDENWTPRFTDPAVVKGFELWAKLLNYGPPGVENFTWYEVSNSFAQGRTATIWFDASVFAGILNDPKQSTVVGKVGYAAVPKTETGHATTHWGWGISMAAKSPNKDAAWLFIQWATSKESDLDTGKATFGPVRASSWAKLSQTFPPEFTKAVDESFKMSVPGYMYFDGAREVADRIIDAVIRMKGGEDSKTVMGELNDEAAKIVKKNNLTK</sequence>
<dbReference type="Proteomes" id="UP000616151">
    <property type="component" value="Unassembled WGS sequence"/>
</dbReference>
<keyword evidence="2" id="KW-1185">Reference proteome</keyword>
<dbReference type="EMBL" id="JAENHL010000008">
    <property type="protein sequence ID" value="MBK1870610.1"/>
    <property type="molecule type" value="Genomic_DNA"/>
</dbReference>